<keyword evidence="2" id="KW-1185">Reference proteome</keyword>
<dbReference type="Proteomes" id="UP000625804">
    <property type="component" value="Unassembled WGS sequence"/>
</dbReference>
<organism evidence="1 2">
    <name type="scientific">Calidifontibacillus erzurumensis</name>
    <dbReference type="NCBI Taxonomy" id="2741433"/>
    <lineage>
        <taxon>Bacteria</taxon>
        <taxon>Bacillati</taxon>
        <taxon>Bacillota</taxon>
        <taxon>Bacilli</taxon>
        <taxon>Bacillales</taxon>
        <taxon>Bacillaceae</taxon>
        <taxon>Calidifontibacillus/Schinkia group</taxon>
        <taxon>Calidifontibacillus</taxon>
    </lineage>
</organism>
<gene>
    <name evidence="1" type="ORF">HR057_01000</name>
</gene>
<dbReference type="EMBL" id="JABTTE010000001">
    <property type="protein sequence ID" value="NSL50333.1"/>
    <property type="molecule type" value="Genomic_DNA"/>
</dbReference>
<evidence type="ECO:0000313" key="2">
    <source>
        <dbReference type="Proteomes" id="UP000625804"/>
    </source>
</evidence>
<accession>A0A8J8KAQ8</accession>
<reference evidence="1" key="1">
    <citation type="submission" date="2020-06" db="EMBL/GenBank/DDBJ databases">
        <title>A novel thermopfilic bacterium from Erzurum, Turkey.</title>
        <authorList>
            <person name="Adiguzel A."/>
            <person name="Ay H."/>
            <person name="Baltaci M.O."/>
        </authorList>
    </citation>
    <scope>NUCLEOTIDE SEQUENCE</scope>
    <source>
        <strain evidence="1">P2</strain>
    </source>
</reference>
<evidence type="ECO:0000313" key="1">
    <source>
        <dbReference type="EMBL" id="NSL50333.1"/>
    </source>
</evidence>
<dbReference type="AlphaFoldDB" id="A0A8J8KAQ8"/>
<proteinExistence type="predicted"/>
<name>A0A8J8KAQ8_9BACI</name>
<protein>
    <submittedName>
        <fullName evidence="1">Uncharacterized protein</fullName>
    </submittedName>
</protein>
<comment type="caution">
    <text evidence="1">The sequence shown here is derived from an EMBL/GenBank/DDBJ whole genome shotgun (WGS) entry which is preliminary data.</text>
</comment>
<sequence length="225" mass="26504">MMRNKLRNEDIGIWSKQNGIEWGSALKWEGKKILQKFRTYKYAYAISNKHGLQLECEDFVHPNQKIFLKKITLHNDSRKYQDLTLFFQQDIGIQNGTAFFSMSNRTIFHEDKGRYVLFNGMIDNRGISQYTTWQDNDFYNKNFLNIENGSLLLNPIAAGQVKSAFSIETTMLPYEIKRGYYWAIAANDLHEIQQLNEYMQRDPEKLVKDFIEETFGSKVMIPQIN</sequence>